<evidence type="ECO:0000256" key="1">
    <source>
        <dbReference type="SAM" id="MobiDB-lite"/>
    </source>
</evidence>
<evidence type="ECO:0000313" key="3">
    <source>
        <dbReference type="Proteomes" id="UP000027586"/>
    </source>
</evidence>
<organism evidence="2 3">
    <name type="scientific">Lichtheimia corymbifera JMRC:FSU:9682</name>
    <dbReference type="NCBI Taxonomy" id="1263082"/>
    <lineage>
        <taxon>Eukaryota</taxon>
        <taxon>Fungi</taxon>
        <taxon>Fungi incertae sedis</taxon>
        <taxon>Mucoromycota</taxon>
        <taxon>Mucoromycotina</taxon>
        <taxon>Mucoromycetes</taxon>
        <taxon>Mucorales</taxon>
        <taxon>Lichtheimiaceae</taxon>
        <taxon>Lichtheimia</taxon>
    </lineage>
</organism>
<protein>
    <submittedName>
        <fullName evidence="2">Uncharacterized protein</fullName>
    </submittedName>
</protein>
<keyword evidence="3" id="KW-1185">Reference proteome</keyword>
<proteinExistence type="predicted"/>
<evidence type="ECO:0000313" key="2">
    <source>
        <dbReference type="EMBL" id="CDH54453.1"/>
    </source>
</evidence>
<name>A0A068RWC7_9FUNG</name>
<comment type="caution">
    <text evidence="2">The sequence shown here is derived from an EMBL/GenBank/DDBJ whole genome shotgun (WGS) entry which is preliminary data.</text>
</comment>
<reference evidence="2" key="1">
    <citation type="submission" date="2013-08" db="EMBL/GenBank/DDBJ databases">
        <title>Gene expansion shapes genome architecture in the human pathogen Lichtheimia corymbifera: an evolutionary genomics analysis in the ancient terrestrial Mucorales (Mucoromycotina).</title>
        <authorList>
            <person name="Schwartze V.U."/>
            <person name="Winter S."/>
            <person name="Shelest E."/>
            <person name="Marcet-Houben M."/>
            <person name="Horn F."/>
            <person name="Wehner S."/>
            <person name="Hoffmann K."/>
            <person name="Riege K."/>
            <person name="Sammeth M."/>
            <person name="Nowrousian M."/>
            <person name="Valiante V."/>
            <person name="Linde J."/>
            <person name="Jacobsen I.D."/>
            <person name="Marz M."/>
            <person name="Brakhage A.A."/>
            <person name="Gabaldon T."/>
            <person name="Bocker S."/>
            <person name="Voigt K."/>
        </authorList>
    </citation>
    <scope>NUCLEOTIDE SEQUENCE [LARGE SCALE GENOMIC DNA]</scope>
    <source>
        <strain evidence="2">FSU 9682</strain>
    </source>
</reference>
<dbReference type="EMBL" id="CBTN010000023">
    <property type="protein sequence ID" value="CDH54453.1"/>
    <property type="molecule type" value="Genomic_DNA"/>
</dbReference>
<feature type="region of interest" description="Disordered" evidence="1">
    <location>
        <begin position="32"/>
        <end position="81"/>
    </location>
</feature>
<dbReference type="VEuPathDB" id="FungiDB:LCOR_05697.1"/>
<feature type="compositionally biased region" description="Pro residues" evidence="1">
    <location>
        <begin position="45"/>
        <end position="68"/>
    </location>
</feature>
<dbReference type="Proteomes" id="UP000027586">
    <property type="component" value="Unassembled WGS sequence"/>
</dbReference>
<gene>
    <name evidence="2" type="ORF">LCOR_05697.1</name>
</gene>
<sequence>MFLRKLKQYIQAILHCIARILGLRCCQNDEKDARSRSFNQQRQSPPTPPPHLPPTPPPHNHTPSTPEPPPHDDDGSSNSFSDGPATCGCGRPLQRGWDCPYCRRNCSVCGRALGVDEDCDRCTRA</sequence>
<accession>A0A068RWC7</accession>
<dbReference type="AlphaFoldDB" id="A0A068RWC7"/>
<dbReference type="OrthoDB" id="2217043at2759"/>